<dbReference type="AlphaFoldDB" id="R0KDB5"/>
<sequence>MEIAREHVLSPELSAYLVQQTLEDCINRVCLLPAAQTHRARKHNNLKVSELRRFRTEKYAGAFREVEISQSLENEEEGLPGAKSNDDKNSAQPSASYSSDFPRCVCWEARLAYGHCC</sequence>
<evidence type="ECO:0000313" key="2">
    <source>
        <dbReference type="EMBL" id="EOB07957.1"/>
    </source>
</evidence>
<name>R0KDB5_ANAPL</name>
<keyword evidence="3" id="KW-1185">Reference proteome</keyword>
<protein>
    <submittedName>
        <fullName evidence="2">Uncharacterized protein</fullName>
    </submittedName>
</protein>
<accession>R0KDB5</accession>
<reference evidence="3" key="1">
    <citation type="journal article" date="2013" name="Nat. Genet.">
        <title>The duck genome and transcriptome provide insight into an avian influenza virus reservoir species.</title>
        <authorList>
            <person name="Huang Y."/>
            <person name="Li Y."/>
            <person name="Burt D.W."/>
            <person name="Chen H."/>
            <person name="Zhang Y."/>
            <person name="Qian W."/>
            <person name="Kim H."/>
            <person name="Gan S."/>
            <person name="Zhao Y."/>
            <person name="Li J."/>
            <person name="Yi K."/>
            <person name="Feng H."/>
            <person name="Zhu P."/>
            <person name="Li B."/>
            <person name="Liu Q."/>
            <person name="Fairley S."/>
            <person name="Magor K.E."/>
            <person name="Du Z."/>
            <person name="Hu X."/>
            <person name="Goodman L."/>
            <person name="Tafer H."/>
            <person name="Vignal A."/>
            <person name="Lee T."/>
            <person name="Kim K.W."/>
            <person name="Sheng Z."/>
            <person name="An Y."/>
            <person name="Searle S."/>
            <person name="Herrero J."/>
            <person name="Groenen M.A."/>
            <person name="Crooijmans R.P."/>
            <person name="Faraut T."/>
            <person name="Cai Q."/>
            <person name="Webster R.G."/>
            <person name="Aldridge J.R."/>
            <person name="Warren W.C."/>
            <person name="Bartschat S."/>
            <person name="Kehr S."/>
            <person name="Marz M."/>
            <person name="Stadler P.F."/>
            <person name="Smith J."/>
            <person name="Kraus R.H."/>
            <person name="Zhao Y."/>
            <person name="Ren L."/>
            <person name="Fei J."/>
            <person name="Morisson M."/>
            <person name="Kaiser P."/>
            <person name="Griffin D.K."/>
            <person name="Rao M."/>
            <person name="Pitel F."/>
            <person name="Wang J."/>
            <person name="Li N."/>
        </authorList>
    </citation>
    <scope>NUCLEOTIDE SEQUENCE [LARGE SCALE GENOMIC DNA]</scope>
</reference>
<dbReference type="EMBL" id="KB742481">
    <property type="protein sequence ID" value="EOB07957.1"/>
    <property type="molecule type" value="Genomic_DNA"/>
</dbReference>
<proteinExistence type="predicted"/>
<evidence type="ECO:0000313" key="3">
    <source>
        <dbReference type="Proteomes" id="UP000296049"/>
    </source>
</evidence>
<dbReference type="Proteomes" id="UP000296049">
    <property type="component" value="Unassembled WGS sequence"/>
</dbReference>
<gene>
    <name evidence="2" type="ORF">Anapl_05650</name>
</gene>
<feature type="compositionally biased region" description="Polar residues" evidence="1">
    <location>
        <begin position="90"/>
        <end position="99"/>
    </location>
</feature>
<evidence type="ECO:0000256" key="1">
    <source>
        <dbReference type="SAM" id="MobiDB-lite"/>
    </source>
</evidence>
<feature type="region of interest" description="Disordered" evidence="1">
    <location>
        <begin position="71"/>
        <end position="99"/>
    </location>
</feature>
<organism evidence="2 3">
    <name type="scientific">Anas platyrhynchos</name>
    <name type="common">Mallard</name>
    <name type="synonym">Anas boschas</name>
    <dbReference type="NCBI Taxonomy" id="8839"/>
    <lineage>
        <taxon>Eukaryota</taxon>
        <taxon>Metazoa</taxon>
        <taxon>Chordata</taxon>
        <taxon>Craniata</taxon>
        <taxon>Vertebrata</taxon>
        <taxon>Euteleostomi</taxon>
        <taxon>Archelosauria</taxon>
        <taxon>Archosauria</taxon>
        <taxon>Dinosauria</taxon>
        <taxon>Saurischia</taxon>
        <taxon>Theropoda</taxon>
        <taxon>Coelurosauria</taxon>
        <taxon>Aves</taxon>
        <taxon>Neognathae</taxon>
        <taxon>Galloanserae</taxon>
        <taxon>Anseriformes</taxon>
        <taxon>Anatidae</taxon>
        <taxon>Anatinae</taxon>
        <taxon>Anas</taxon>
    </lineage>
</organism>